<keyword evidence="6" id="KW-0843">Virulence</keyword>
<evidence type="ECO:0000313" key="10">
    <source>
        <dbReference type="Proteomes" id="UP001595636"/>
    </source>
</evidence>
<dbReference type="RefSeq" id="WP_390278579.1">
    <property type="nucleotide sequence ID" value="NZ_JBHRYH010000017.1"/>
</dbReference>
<dbReference type="InterPro" id="IPR013783">
    <property type="entry name" value="Ig-like_fold"/>
</dbReference>
<feature type="non-terminal residue" evidence="9">
    <location>
        <position position="721"/>
    </location>
</feature>
<dbReference type="PROSITE" id="PS00330">
    <property type="entry name" value="HEMOLYSIN_CALCIUM"/>
    <property type="match status" value="11"/>
</dbReference>
<protein>
    <submittedName>
        <fullName evidence="9">VCBS domain-containing protein</fullName>
    </submittedName>
</protein>
<proteinExistence type="predicted"/>
<keyword evidence="10" id="KW-1185">Reference proteome</keyword>
<evidence type="ECO:0000256" key="3">
    <source>
        <dbReference type="ARBA" id="ARBA00022525"/>
    </source>
</evidence>
<dbReference type="PRINTS" id="PR01488">
    <property type="entry name" value="RTXTOXINA"/>
</dbReference>
<dbReference type="InterPro" id="IPR050557">
    <property type="entry name" value="RTX_toxin/Mannuronan_C5-epim"/>
</dbReference>
<comment type="caution">
    <text evidence="9">The sequence shown here is derived from an EMBL/GenBank/DDBJ whole genome shotgun (WGS) entry which is preliminary data.</text>
</comment>
<dbReference type="SUPFAM" id="SSF51120">
    <property type="entry name" value="beta-Roll"/>
    <property type="match status" value="3"/>
</dbReference>
<feature type="region of interest" description="Disordered" evidence="8">
    <location>
        <begin position="32"/>
        <end position="91"/>
    </location>
</feature>
<sequence>MATINGTDASNTLSGTNKDDVIYAAAGNDTVNSGNGDDYVDGGSGNDKLDGGNGDDTLLGGTGDDSLQGGSGDDLLDGGEGSDKLYGDSGDDILNGGDGNDYLDGGSGFDTLYGNKGNDIILGGSGADNIFGGDGNDTIGRSDSRNDDSSESGGDTIYGDGFNGQNIYDSQGRLIDIGQGSLATQIGNDIIYGGSGNDLIYGDNGNASTQNIGGNDIIYAGSGSDIVYGEGGDDSIYGENGNDRLYGGAGNDLISGGNGDDTIEGGSGDDTLNGGEGKDTVFGGAGNDIIQGADGKDTLYGGSGDDTIGLNDSGRHGENSENGRDIIYGDGLESAGGGNATATGNDRIFAGRGNDIIYGDNGNNQAANSDDNNGGSDTIYAGSGNDIVYGEGGDDALYGERGNDNLIGGAGNDTLNGGMGADTLSGGKGADSFVFTASTGTHRDETHRHSGYDHDDQPSWSDSTVGAMDTITDFQGIQDTTNPLQRDKIDLRQLLGDTVDLHWGGNTPTANGVWFVHGSDGNTYVYADINGNPGTPELAIKLQGIHQLLLGDFLGVENHGPLALADGNASDTVIEAGGVNNNQPGDDSASGNVLGNDSDPDAPFDTLTVSAVNGHAANVGTSISGTYGTLTLHANGSYSYQLDNNNINTQGLAQGMTEHDVFSYTISDSTGATSTASLSITVTGSNDAPVLDSAIADTSVDEDSAFSYNVAAHFADDDSIH</sequence>
<dbReference type="Pfam" id="PF00353">
    <property type="entry name" value="HemolysinCabind"/>
    <property type="match status" value="8"/>
</dbReference>
<feature type="region of interest" description="Disordered" evidence="8">
    <location>
        <begin position="132"/>
        <end position="162"/>
    </location>
</feature>
<dbReference type="EMBL" id="JBHRYH010000017">
    <property type="protein sequence ID" value="MFC3626172.1"/>
    <property type="molecule type" value="Genomic_DNA"/>
</dbReference>
<evidence type="ECO:0000313" key="9">
    <source>
        <dbReference type="EMBL" id="MFC3626172.1"/>
    </source>
</evidence>
<dbReference type="InterPro" id="IPR011049">
    <property type="entry name" value="Serralysin-like_metalloprot_C"/>
</dbReference>
<dbReference type="InterPro" id="IPR010221">
    <property type="entry name" value="VCBS_dom"/>
</dbReference>
<reference evidence="10" key="1">
    <citation type="journal article" date="2019" name="Int. J. Syst. Evol. Microbiol.">
        <title>The Global Catalogue of Microorganisms (GCM) 10K type strain sequencing project: providing services to taxonomists for standard genome sequencing and annotation.</title>
        <authorList>
            <consortium name="The Broad Institute Genomics Platform"/>
            <consortium name="The Broad Institute Genome Sequencing Center for Infectious Disease"/>
            <person name="Wu L."/>
            <person name="Ma J."/>
        </authorList>
    </citation>
    <scope>NUCLEOTIDE SEQUENCE [LARGE SCALE GENOMIC DNA]</scope>
    <source>
        <strain evidence="10">KCTC 42195</strain>
    </source>
</reference>
<dbReference type="InterPro" id="IPR018511">
    <property type="entry name" value="Hemolysin-typ_Ca-bd_CS"/>
</dbReference>
<evidence type="ECO:0000256" key="2">
    <source>
        <dbReference type="ARBA" id="ARBA00004613"/>
    </source>
</evidence>
<evidence type="ECO:0000256" key="7">
    <source>
        <dbReference type="ARBA" id="ARBA00023136"/>
    </source>
</evidence>
<accession>A0ABV7TTW6</accession>
<dbReference type="PANTHER" id="PTHR38340:SF1">
    <property type="entry name" value="S-LAYER PROTEIN"/>
    <property type="match status" value="1"/>
</dbReference>
<dbReference type="NCBIfam" id="TIGR01965">
    <property type="entry name" value="VCBS_repeat"/>
    <property type="match status" value="1"/>
</dbReference>
<feature type="region of interest" description="Disordered" evidence="8">
    <location>
        <begin position="581"/>
        <end position="601"/>
    </location>
</feature>
<name>A0ABV7TTW6_9NEIS</name>
<dbReference type="Gene3D" id="2.60.40.10">
    <property type="entry name" value="Immunoglobulins"/>
    <property type="match status" value="1"/>
</dbReference>
<evidence type="ECO:0000256" key="5">
    <source>
        <dbReference type="ARBA" id="ARBA00022737"/>
    </source>
</evidence>
<dbReference type="Gene3D" id="2.150.10.10">
    <property type="entry name" value="Serralysin-like metalloprotease, C-terminal"/>
    <property type="match status" value="5"/>
</dbReference>
<dbReference type="PANTHER" id="PTHR38340">
    <property type="entry name" value="S-LAYER PROTEIN"/>
    <property type="match status" value="1"/>
</dbReference>
<keyword evidence="7" id="KW-0472">Membrane</keyword>
<dbReference type="PRINTS" id="PR00313">
    <property type="entry name" value="CABNDNGRPT"/>
</dbReference>
<keyword evidence="3" id="KW-0964">Secreted</keyword>
<evidence type="ECO:0000256" key="1">
    <source>
        <dbReference type="ARBA" id="ARBA00004370"/>
    </source>
</evidence>
<dbReference type="Pfam" id="PF17963">
    <property type="entry name" value="Big_9"/>
    <property type="match status" value="1"/>
</dbReference>
<organism evidence="9 10">
    <name type="scientific">Vogesella amnigena</name>
    <dbReference type="NCBI Taxonomy" id="1507449"/>
    <lineage>
        <taxon>Bacteria</taxon>
        <taxon>Pseudomonadati</taxon>
        <taxon>Pseudomonadota</taxon>
        <taxon>Betaproteobacteria</taxon>
        <taxon>Neisseriales</taxon>
        <taxon>Chromobacteriaceae</taxon>
        <taxon>Vogesella</taxon>
    </lineage>
</organism>
<dbReference type="InterPro" id="IPR001343">
    <property type="entry name" value="Hemolysn_Ca-bd"/>
</dbReference>
<feature type="compositionally biased region" description="Basic and acidic residues" evidence="8">
    <location>
        <begin position="313"/>
        <end position="324"/>
    </location>
</feature>
<gene>
    <name evidence="9" type="ORF">ACFOKJ_08505</name>
</gene>
<evidence type="ECO:0000256" key="6">
    <source>
        <dbReference type="ARBA" id="ARBA00023026"/>
    </source>
</evidence>
<evidence type="ECO:0000256" key="4">
    <source>
        <dbReference type="ARBA" id="ARBA00022656"/>
    </source>
</evidence>
<dbReference type="Proteomes" id="UP001595636">
    <property type="component" value="Unassembled WGS sequence"/>
</dbReference>
<comment type="subcellular location">
    <subcellularLocation>
        <location evidence="1">Membrane</location>
    </subcellularLocation>
    <subcellularLocation>
        <location evidence="2">Secreted</location>
    </subcellularLocation>
</comment>
<feature type="region of interest" description="Disordered" evidence="8">
    <location>
        <begin position="308"/>
        <end position="330"/>
    </location>
</feature>
<evidence type="ECO:0000256" key="8">
    <source>
        <dbReference type="SAM" id="MobiDB-lite"/>
    </source>
</evidence>
<keyword evidence="5" id="KW-0677">Repeat</keyword>
<keyword evidence="4" id="KW-0800">Toxin</keyword>
<feature type="compositionally biased region" description="Low complexity" evidence="8">
    <location>
        <begin position="55"/>
        <end position="68"/>
    </location>
</feature>
<feature type="compositionally biased region" description="Polar residues" evidence="8">
    <location>
        <begin position="581"/>
        <end position="595"/>
    </location>
</feature>
<dbReference type="InterPro" id="IPR003995">
    <property type="entry name" value="RTX_toxin_determinant-A"/>
</dbReference>